<feature type="region of interest" description="Disordered" evidence="4">
    <location>
        <begin position="672"/>
        <end position="691"/>
    </location>
</feature>
<feature type="compositionally biased region" description="Basic and acidic residues" evidence="4">
    <location>
        <begin position="722"/>
        <end position="740"/>
    </location>
</feature>
<dbReference type="AlphaFoldDB" id="A0A6G1HXF4"/>
<dbReference type="Pfam" id="PF04615">
    <property type="entry name" value="Utp14"/>
    <property type="match status" value="1"/>
</dbReference>
<evidence type="ECO:0000313" key="5">
    <source>
        <dbReference type="EMBL" id="KAF2400692.1"/>
    </source>
</evidence>
<dbReference type="InterPro" id="IPR006709">
    <property type="entry name" value="SSU_processome_Utp14"/>
</dbReference>
<feature type="compositionally biased region" description="Acidic residues" evidence="4">
    <location>
        <begin position="121"/>
        <end position="140"/>
    </location>
</feature>
<feature type="compositionally biased region" description="Acidic residues" evidence="4">
    <location>
        <begin position="224"/>
        <end position="255"/>
    </location>
</feature>
<feature type="compositionally biased region" description="Acidic residues" evidence="4">
    <location>
        <begin position="77"/>
        <end position="88"/>
    </location>
</feature>
<feature type="compositionally biased region" description="Basic and acidic residues" evidence="4">
    <location>
        <begin position="266"/>
        <end position="286"/>
    </location>
</feature>
<gene>
    <name evidence="5" type="ORF">EJ06DRAFT_529809</name>
</gene>
<dbReference type="EMBL" id="ML996694">
    <property type="protein sequence ID" value="KAF2400692.1"/>
    <property type="molecule type" value="Genomic_DNA"/>
</dbReference>
<keyword evidence="3" id="KW-0539">Nucleus</keyword>
<feature type="region of interest" description="Disordered" evidence="4">
    <location>
        <begin position="488"/>
        <end position="660"/>
    </location>
</feature>
<accession>A0A6G1HXF4</accession>
<dbReference type="PANTHER" id="PTHR14150">
    <property type="entry name" value="U3 SMALL NUCLEOLAR RNA-ASSOCIATED PROTEIN 14"/>
    <property type="match status" value="1"/>
</dbReference>
<dbReference type="GO" id="GO:0032040">
    <property type="term" value="C:small-subunit processome"/>
    <property type="evidence" value="ECO:0007669"/>
    <property type="project" value="InterPro"/>
</dbReference>
<evidence type="ECO:0000256" key="4">
    <source>
        <dbReference type="SAM" id="MobiDB-lite"/>
    </source>
</evidence>
<feature type="region of interest" description="Disordered" evidence="4">
    <location>
        <begin position="1"/>
        <end position="287"/>
    </location>
</feature>
<evidence type="ECO:0000313" key="6">
    <source>
        <dbReference type="Proteomes" id="UP000799640"/>
    </source>
</evidence>
<feature type="region of interest" description="Disordered" evidence="4">
    <location>
        <begin position="377"/>
        <end position="400"/>
    </location>
</feature>
<comment type="subcellular location">
    <subcellularLocation>
        <location evidence="1">Nucleus</location>
        <location evidence="1">Nucleolus</location>
    </subcellularLocation>
</comment>
<name>A0A6G1HXF4_9PEZI</name>
<feature type="compositionally biased region" description="Acidic residues" evidence="4">
    <location>
        <begin position="171"/>
        <end position="194"/>
    </location>
</feature>
<protein>
    <submittedName>
        <fullName evidence="5">Utp14-domain-containing protein</fullName>
    </submittedName>
</protein>
<feature type="compositionally biased region" description="Low complexity" evidence="4">
    <location>
        <begin position="745"/>
        <end position="756"/>
    </location>
</feature>
<evidence type="ECO:0000256" key="2">
    <source>
        <dbReference type="ARBA" id="ARBA00022553"/>
    </source>
</evidence>
<keyword evidence="6" id="KW-1185">Reference proteome</keyword>
<feature type="compositionally biased region" description="Basic residues" evidence="4">
    <location>
        <begin position="23"/>
        <end position="33"/>
    </location>
</feature>
<dbReference type="Proteomes" id="UP000799640">
    <property type="component" value="Unassembled WGS sequence"/>
</dbReference>
<reference evidence="5" key="1">
    <citation type="journal article" date="2020" name="Stud. Mycol.">
        <title>101 Dothideomycetes genomes: a test case for predicting lifestyles and emergence of pathogens.</title>
        <authorList>
            <person name="Haridas S."/>
            <person name="Albert R."/>
            <person name="Binder M."/>
            <person name="Bloem J."/>
            <person name="Labutti K."/>
            <person name="Salamov A."/>
            <person name="Andreopoulos B."/>
            <person name="Baker S."/>
            <person name="Barry K."/>
            <person name="Bills G."/>
            <person name="Bluhm B."/>
            <person name="Cannon C."/>
            <person name="Castanera R."/>
            <person name="Culley D."/>
            <person name="Daum C."/>
            <person name="Ezra D."/>
            <person name="Gonzalez J."/>
            <person name="Henrissat B."/>
            <person name="Kuo A."/>
            <person name="Liang C."/>
            <person name="Lipzen A."/>
            <person name="Lutzoni F."/>
            <person name="Magnuson J."/>
            <person name="Mondo S."/>
            <person name="Nolan M."/>
            <person name="Ohm R."/>
            <person name="Pangilinan J."/>
            <person name="Park H.-J."/>
            <person name="Ramirez L."/>
            <person name="Alfaro M."/>
            <person name="Sun H."/>
            <person name="Tritt A."/>
            <person name="Yoshinaga Y."/>
            <person name="Zwiers L.-H."/>
            <person name="Turgeon B."/>
            <person name="Goodwin S."/>
            <person name="Spatafora J."/>
            <person name="Crous P."/>
            <person name="Grigoriev I."/>
        </authorList>
    </citation>
    <scope>NUCLEOTIDE SEQUENCE</scope>
    <source>
        <strain evidence="5">CBS 262.69</strain>
    </source>
</reference>
<feature type="region of interest" description="Disordered" evidence="4">
    <location>
        <begin position="312"/>
        <end position="343"/>
    </location>
</feature>
<proteinExistence type="predicted"/>
<feature type="compositionally biased region" description="Basic and acidic residues" evidence="4">
    <location>
        <begin position="600"/>
        <end position="612"/>
    </location>
</feature>
<feature type="region of interest" description="Disordered" evidence="4">
    <location>
        <begin position="702"/>
        <end position="756"/>
    </location>
</feature>
<feature type="compositionally biased region" description="Acidic residues" evidence="4">
    <location>
        <begin position="646"/>
        <end position="656"/>
    </location>
</feature>
<feature type="compositionally biased region" description="Low complexity" evidence="4">
    <location>
        <begin position="8"/>
        <end position="22"/>
    </location>
</feature>
<sequence length="947" mass="105424">MAPRIARSSLPSAKPAATAKSKPTGRKRARIQKRALDAFAIASAQGLDKPKVRRNRLGQAEGGPSGSMRKRRRGGSDDEDEDEDEEEEVRTRPKKGRFDELDVDEGSDSEGNTWTMGQVDSEGDSDIDSDEAFGESDEEKFEGWTFRGSESQGKAVKKKKKVKEVEVKGDEELDLNEEADEEESDEESLGEDAVDLATMLDTYEDSEDEGKKSNGSKKKHDASSESEDDDADDETSDEESDESMSDAAGPDDEDDLARLHSLVETLHPDNKSAKQKFRGVDTHEGRAPSAFGLVSEDKFDIRDFVSTAADPQVKAVSKQVGTLHKPLKKDPKLEPSLPKRQKDKIDRAVANEKAKETLERWVDTVKHNRKADHLTFPLVDPEVAQPRGSKHLLPTSTTAPLTSLENTIQSILEESGLAKSTANKEEDMIREFEELKTNKMPLEEVQARRAELRKQRELLFREEVRARRIKKIKSKAFRRVHRKEREKLAAMDRDAFAADGGDSELDEEDRITADRRRAEERMGAKHRDSKWAKAMKKSGRSVWDEDARSGVTEMARKNEELRRRIEGKEVREGSEGVTSDEDEESGEDSDADQDASLQRQLERVSGSKDDGAYSRLGALDFMKRADAARKTQNDEAVERMRRELAGEESEEVEEDETIGRKIFGPRAELKMPLAVKPTRNEFEEPEGSSDVEMDDLPAMIEVAPSNPAPSAVGKAFKKGKGKKAEVIAKPEQAKKPDAPKKNQKAKGPAVKAGKAAEPELLPGEVHSAPDADGWVTVNYQDEDEAGGNSDAESVLSQREIIRRAFAGDDVEADFEAEKEAAIADEGDKVIDDTLPGWGNWVGEGVSRREKAKHKGRVVRTEKGIARENRKDAKLKNVIISHKRVKKNSGYLASTLPFPFTNRAEYERSIRMPIGPDWNVKETFQANTKPRVLVKPGAVITPMEKPLV</sequence>
<feature type="compositionally biased region" description="Basic and acidic residues" evidence="4">
    <location>
        <begin position="510"/>
        <end position="531"/>
    </location>
</feature>
<feature type="compositionally biased region" description="Basic and acidic residues" evidence="4">
    <location>
        <begin position="542"/>
        <end position="574"/>
    </location>
</feature>
<feature type="compositionally biased region" description="Polar residues" evidence="4">
    <location>
        <begin position="109"/>
        <end position="118"/>
    </location>
</feature>
<evidence type="ECO:0000256" key="1">
    <source>
        <dbReference type="ARBA" id="ARBA00004604"/>
    </source>
</evidence>
<feature type="compositionally biased region" description="Basic and acidic residues" evidence="4">
    <location>
        <begin position="621"/>
        <end position="645"/>
    </location>
</feature>
<dbReference type="PANTHER" id="PTHR14150:SF12">
    <property type="entry name" value="U3 SMALL NUCLEOLAR RNA-ASSOCIATED PROTEIN 14 HOMOLOG A"/>
    <property type="match status" value="1"/>
</dbReference>
<dbReference type="OrthoDB" id="277439at2759"/>
<organism evidence="5 6">
    <name type="scientific">Trichodelitschia bisporula</name>
    <dbReference type="NCBI Taxonomy" id="703511"/>
    <lineage>
        <taxon>Eukaryota</taxon>
        <taxon>Fungi</taxon>
        <taxon>Dikarya</taxon>
        <taxon>Ascomycota</taxon>
        <taxon>Pezizomycotina</taxon>
        <taxon>Dothideomycetes</taxon>
        <taxon>Dothideomycetes incertae sedis</taxon>
        <taxon>Phaeotrichales</taxon>
        <taxon>Phaeotrichaceae</taxon>
        <taxon>Trichodelitschia</taxon>
    </lineage>
</organism>
<feature type="compositionally biased region" description="Acidic residues" evidence="4">
    <location>
        <begin position="578"/>
        <end position="593"/>
    </location>
</feature>
<keyword evidence="2" id="KW-0597">Phosphoprotein</keyword>
<dbReference type="GO" id="GO:0006364">
    <property type="term" value="P:rRNA processing"/>
    <property type="evidence" value="ECO:0007669"/>
    <property type="project" value="InterPro"/>
</dbReference>
<evidence type="ECO:0000256" key="3">
    <source>
        <dbReference type="ARBA" id="ARBA00023242"/>
    </source>
</evidence>